<dbReference type="PANTHER" id="PTHR18952:SF141">
    <property type="entry name" value="CARBONIC ANHYDRASE"/>
    <property type="match status" value="1"/>
</dbReference>
<keyword evidence="10 12" id="KW-0456">Lyase</keyword>
<evidence type="ECO:0000256" key="10">
    <source>
        <dbReference type="ARBA" id="ARBA00023239"/>
    </source>
</evidence>
<feature type="region of interest" description="Disordered" evidence="13">
    <location>
        <begin position="329"/>
        <end position="380"/>
    </location>
</feature>
<keyword evidence="7" id="KW-0677">Repeat</keyword>
<dbReference type="InterPro" id="IPR001148">
    <property type="entry name" value="CA_dom"/>
</dbReference>
<dbReference type="Proteomes" id="UP000678393">
    <property type="component" value="Unassembled WGS sequence"/>
</dbReference>
<dbReference type="InterPro" id="IPR018338">
    <property type="entry name" value="Carbonic_anhydrase_a-class_CS"/>
</dbReference>
<dbReference type="OrthoDB" id="429145at2759"/>
<evidence type="ECO:0000313" key="16">
    <source>
        <dbReference type="Proteomes" id="UP000678393"/>
    </source>
</evidence>
<evidence type="ECO:0000313" key="15">
    <source>
        <dbReference type="EMBL" id="CAG5125331.1"/>
    </source>
</evidence>
<evidence type="ECO:0000256" key="9">
    <source>
        <dbReference type="ARBA" id="ARBA00022837"/>
    </source>
</evidence>
<comment type="cofactor">
    <cofactor evidence="1 12">
        <name>Zn(2+)</name>
        <dbReference type="ChEBI" id="CHEBI:29105"/>
    </cofactor>
</comment>
<keyword evidence="8 12" id="KW-0862">Zinc</keyword>
<feature type="compositionally biased region" description="Polar residues" evidence="13">
    <location>
        <begin position="575"/>
        <end position="596"/>
    </location>
</feature>
<reference evidence="15" key="1">
    <citation type="submission" date="2021-04" db="EMBL/GenBank/DDBJ databases">
        <authorList>
            <consortium name="Molecular Ecology Group"/>
        </authorList>
    </citation>
    <scope>NUCLEOTIDE SEQUENCE</scope>
</reference>
<gene>
    <name evidence="15" type="ORF">CUNI_LOCUS10889</name>
</gene>
<keyword evidence="5" id="KW-0964">Secreted</keyword>
<evidence type="ECO:0000256" key="12">
    <source>
        <dbReference type="RuleBase" id="RU367011"/>
    </source>
</evidence>
<feature type="region of interest" description="Disordered" evidence="13">
    <location>
        <begin position="510"/>
        <end position="539"/>
    </location>
</feature>
<feature type="region of interest" description="Disordered" evidence="13">
    <location>
        <begin position="572"/>
        <end position="650"/>
    </location>
</feature>
<dbReference type="GO" id="GO:0008270">
    <property type="term" value="F:zinc ion binding"/>
    <property type="evidence" value="ECO:0007669"/>
    <property type="project" value="UniProtKB-UniRule"/>
</dbReference>
<sequence length="779" mass="85568">MRVRGGGLGQVYRTVEFHFHWGSTDDLGSEHAVNGRKYPLEMHIVNYAEKYGNVKAAMTQPDGLAVLGVFFEISDKDNPQFTNVDEALRHVHKAGQHATINQLRLRSLLPDDLSRFWRYNGSLTTPFCFESVTWTLFSEPQKISKSQLETLRSLLHEEGHDLADHGGHHTAPSKLLDNWRPLQPLNGRVVKQSFHGDFMSSKPYLDTKMTPFDTAVPVTATSGRHEGSAVTIMYNINPNVQPTAGQETAKLSGMSQGGDRMQSQIIELNNFNSQQSFGTEPKEEKLLIYNQGSPGVINSAPTMLSSEKSQRGDVNGAMGLADGQMLQTSHGMEANSGPEASMNLQGKSGQQTSSSTTPDLHKNVGLTQHNSPMSSSSGTAISGLRLRSSLGDKDVSRNFQVYQSLTSGKVSSVINTSTPTPTARLSTFPVRVQGSETHTPIQNLPLSQSLRSQSLASSGGTTNPQANHVSHSSLRNGQIDSRIAHGMAQQANIHHQMPPVVRHVQPISPTALNQDSNLHSQRQRHNSLQQQAPHLHRPPTSQQLRAIFERLAATNRANSRLRMLSSGAAAIPRLKTQQMNSASGTSIINSPPSSEHQAPVSKDNQLRRDPNLQPRTSSTSMQSTLISPNTNTDYNGAIISSHSSPQTHWQQLYQQQANTHQNGYRQGIPQQLNRQQQLYPQQSPFQQQGRPPRQYFLPSIYSPASGVDNTNLYYAADPGISGPGSSIMSVPQVFPVNNAQQGNANSQLQSVGLVRPGYEQGNNWQSLSFQNQQYPFLVY</sequence>
<feature type="compositionally biased region" description="Polar residues" evidence="13">
    <location>
        <begin position="365"/>
        <end position="380"/>
    </location>
</feature>
<feature type="compositionally biased region" description="Polar residues" evidence="13">
    <location>
        <begin position="613"/>
        <end position="650"/>
    </location>
</feature>
<accession>A0A8S3ZEC8</accession>
<dbReference type="InterPro" id="IPR023561">
    <property type="entry name" value="Carbonic_anhydrase_a-class"/>
</dbReference>
<keyword evidence="9" id="KW-0106">Calcium</keyword>
<name>A0A8S3ZEC8_9EUPU</name>
<dbReference type="SUPFAM" id="SSF51069">
    <property type="entry name" value="Carbonic anhydrase"/>
    <property type="match status" value="1"/>
</dbReference>
<comment type="caution">
    <text evidence="15">The sequence shown here is derived from an EMBL/GenBank/DDBJ whole genome shotgun (WGS) entry which is preliminary data.</text>
</comment>
<dbReference type="PANTHER" id="PTHR18952">
    <property type="entry name" value="CARBONIC ANHYDRASE"/>
    <property type="match status" value="1"/>
</dbReference>
<protein>
    <recommendedName>
        <fullName evidence="4 12">Carbonic anhydrase</fullName>
        <ecNumber evidence="4 12">4.2.1.1</ecNumber>
    </recommendedName>
</protein>
<evidence type="ECO:0000256" key="8">
    <source>
        <dbReference type="ARBA" id="ARBA00022833"/>
    </source>
</evidence>
<dbReference type="CDD" id="cd00326">
    <property type="entry name" value="alpha_CA"/>
    <property type="match status" value="1"/>
</dbReference>
<evidence type="ECO:0000256" key="1">
    <source>
        <dbReference type="ARBA" id="ARBA00001947"/>
    </source>
</evidence>
<organism evidence="15 16">
    <name type="scientific">Candidula unifasciata</name>
    <dbReference type="NCBI Taxonomy" id="100452"/>
    <lineage>
        <taxon>Eukaryota</taxon>
        <taxon>Metazoa</taxon>
        <taxon>Spiralia</taxon>
        <taxon>Lophotrochozoa</taxon>
        <taxon>Mollusca</taxon>
        <taxon>Gastropoda</taxon>
        <taxon>Heterobranchia</taxon>
        <taxon>Euthyneura</taxon>
        <taxon>Panpulmonata</taxon>
        <taxon>Eupulmonata</taxon>
        <taxon>Stylommatophora</taxon>
        <taxon>Helicina</taxon>
        <taxon>Helicoidea</taxon>
        <taxon>Geomitridae</taxon>
        <taxon>Candidula</taxon>
    </lineage>
</organism>
<evidence type="ECO:0000256" key="11">
    <source>
        <dbReference type="ARBA" id="ARBA00048348"/>
    </source>
</evidence>
<evidence type="ECO:0000256" key="2">
    <source>
        <dbReference type="ARBA" id="ARBA00004498"/>
    </source>
</evidence>
<dbReference type="InterPro" id="IPR036398">
    <property type="entry name" value="CA_dom_sf"/>
</dbReference>
<comment type="function">
    <text evidence="12">Reversible hydration of carbon dioxide.</text>
</comment>
<feature type="compositionally biased region" description="Polar residues" evidence="13">
    <location>
        <begin position="459"/>
        <end position="473"/>
    </location>
</feature>
<dbReference type="EC" id="4.2.1.1" evidence="4 12"/>
<dbReference type="Gene3D" id="3.10.200.10">
    <property type="entry name" value="Alpha carbonic anhydrase"/>
    <property type="match status" value="1"/>
</dbReference>
<dbReference type="EMBL" id="CAJHNH020002025">
    <property type="protein sequence ID" value="CAG5125331.1"/>
    <property type="molecule type" value="Genomic_DNA"/>
</dbReference>
<evidence type="ECO:0000256" key="3">
    <source>
        <dbReference type="ARBA" id="ARBA00010718"/>
    </source>
</evidence>
<feature type="region of interest" description="Disordered" evidence="13">
    <location>
        <begin position="435"/>
        <end position="473"/>
    </location>
</feature>
<comment type="catalytic activity">
    <reaction evidence="11 12">
        <text>hydrogencarbonate + H(+) = CO2 + H2O</text>
        <dbReference type="Rhea" id="RHEA:10748"/>
        <dbReference type="ChEBI" id="CHEBI:15377"/>
        <dbReference type="ChEBI" id="CHEBI:15378"/>
        <dbReference type="ChEBI" id="CHEBI:16526"/>
        <dbReference type="ChEBI" id="CHEBI:17544"/>
        <dbReference type="EC" id="4.2.1.1"/>
    </reaction>
</comment>
<evidence type="ECO:0000256" key="4">
    <source>
        <dbReference type="ARBA" id="ARBA00012925"/>
    </source>
</evidence>
<dbReference type="GO" id="GO:0005737">
    <property type="term" value="C:cytoplasm"/>
    <property type="evidence" value="ECO:0007669"/>
    <property type="project" value="TreeGrafter"/>
</dbReference>
<dbReference type="PROSITE" id="PS51144">
    <property type="entry name" value="ALPHA_CA_2"/>
    <property type="match status" value="1"/>
</dbReference>
<feature type="domain" description="Alpha-carbonic anhydrase" evidence="14">
    <location>
        <begin position="1"/>
        <end position="194"/>
    </location>
</feature>
<dbReference type="Pfam" id="PF00194">
    <property type="entry name" value="Carb_anhydrase"/>
    <property type="match status" value="1"/>
</dbReference>
<feature type="compositionally biased region" description="Low complexity" evidence="13">
    <location>
        <begin position="345"/>
        <end position="357"/>
    </location>
</feature>
<dbReference type="GO" id="GO:0004089">
    <property type="term" value="F:carbonate dehydratase activity"/>
    <property type="evidence" value="ECO:0007669"/>
    <property type="project" value="UniProtKB-UniRule"/>
</dbReference>
<comment type="subcellular location">
    <subcellularLocation>
        <location evidence="2">Secreted</location>
        <location evidence="2">Extracellular space</location>
        <location evidence="2">Extracellular matrix</location>
    </subcellularLocation>
</comment>
<proteinExistence type="inferred from homology"/>
<comment type="similarity">
    <text evidence="3 12">Belongs to the alpha-carbonic anhydrase family.</text>
</comment>
<feature type="compositionally biased region" description="Low complexity" evidence="13">
    <location>
        <begin position="442"/>
        <end position="458"/>
    </location>
</feature>
<evidence type="ECO:0000256" key="7">
    <source>
        <dbReference type="ARBA" id="ARBA00022737"/>
    </source>
</evidence>
<evidence type="ECO:0000256" key="5">
    <source>
        <dbReference type="ARBA" id="ARBA00022530"/>
    </source>
</evidence>
<dbReference type="SMART" id="SM01057">
    <property type="entry name" value="Carb_anhydrase"/>
    <property type="match status" value="1"/>
</dbReference>
<keyword evidence="5" id="KW-0272">Extracellular matrix</keyword>
<keyword evidence="16" id="KW-1185">Reference proteome</keyword>
<dbReference type="PROSITE" id="PS00162">
    <property type="entry name" value="ALPHA_CA_1"/>
    <property type="match status" value="1"/>
</dbReference>
<dbReference type="AlphaFoldDB" id="A0A8S3ZEC8"/>
<keyword evidence="6 12" id="KW-0479">Metal-binding</keyword>
<feature type="compositionally biased region" description="Polar residues" evidence="13">
    <location>
        <begin position="510"/>
        <end position="532"/>
    </location>
</feature>
<evidence type="ECO:0000256" key="6">
    <source>
        <dbReference type="ARBA" id="ARBA00022723"/>
    </source>
</evidence>
<evidence type="ECO:0000259" key="14">
    <source>
        <dbReference type="PROSITE" id="PS51144"/>
    </source>
</evidence>
<evidence type="ECO:0000256" key="13">
    <source>
        <dbReference type="SAM" id="MobiDB-lite"/>
    </source>
</evidence>